<evidence type="ECO:0000256" key="7">
    <source>
        <dbReference type="ARBA" id="ARBA00022918"/>
    </source>
</evidence>
<dbReference type="AlphaFoldDB" id="A0A397IMS2"/>
<gene>
    <name evidence="9" type="ORF">Glove_182g7</name>
</gene>
<dbReference type="GO" id="GO:0008233">
    <property type="term" value="F:peptidase activity"/>
    <property type="evidence" value="ECO:0007669"/>
    <property type="project" value="UniProtKB-KW"/>
</dbReference>
<dbReference type="GO" id="GO:0004519">
    <property type="term" value="F:endonuclease activity"/>
    <property type="evidence" value="ECO:0007669"/>
    <property type="project" value="UniProtKB-KW"/>
</dbReference>
<keyword evidence="1" id="KW-0645">Protease</keyword>
<keyword evidence="2" id="KW-0808">Transferase</keyword>
<keyword evidence="5" id="KW-0255">Endonuclease</keyword>
<dbReference type="PANTHER" id="PTHR24559:SF444">
    <property type="entry name" value="REVERSE TRANSCRIPTASE DOMAIN-CONTAINING PROTEIN"/>
    <property type="match status" value="1"/>
</dbReference>
<proteinExistence type="predicted"/>
<name>A0A397IMS2_9GLOM</name>
<evidence type="ECO:0000256" key="4">
    <source>
        <dbReference type="ARBA" id="ARBA00022722"/>
    </source>
</evidence>
<evidence type="ECO:0000256" key="8">
    <source>
        <dbReference type="SAM" id="MobiDB-lite"/>
    </source>
</evidence>
<accession>A0A397IMS2</accession>
<evidence type="ECO:0000256" key="1">
    <source>
        <dbReference type="ARBA" id="ARBA00022670"/>
    </source>
</evidence>
<keyword evidence="4" id="KW-0540">Nuclease</keyword>
<dbReference type="GO" id="GO:0006508">
    <property type="term" value="P:proteolysis"/>
    <property type="evidence" value="ECO:0007669"/>
    <property type="project" value="UniProtKB-KW"/>
</dbReference>
<dbReference type="OrthoDB" id="2435678at2759"/>
<feature type="region of interest" description="Disordered" evidence="8">
    <location>
        <begin position="119"/>
        <end position="140"/>
    </location>
</feature>
<dbReference type="Gene3D" id="3.10.10.10">
    <property type="entry name" value="HIV Type 1 Reverse Transcriptase, subunit A, domain 1"/>
    <property type="match status" value="1"/>
</dbReference>
<sequence>MDVIIKNQEEYKKKRMKQEETARSYVYPTLQEMRYAAKDYIEVITKVCHLRGTLYSKTKNAIHECYKILFKPVHNDDKATYMDYIVDKTWKDPEACLQTQQTPSRPSLNLSLPQYSTPLPIRSGNLLPQPTARSSRPNQSQNLINFDNQIVINYSQHTSDISKKEEQDNQDNNQFQNNNPLYQYTIRIIHVPKIDFGFLKYFIFEIYSESILYMKVKKVSTYKYNQDIENNNNNPKLERSSSSSKLLTNNWNIERTKNAFDAYLRKRAHETEQVTHHDIFAENISEEGQTIEITQTHIFEHGIKTEIEVMLDKRIIRESTILELFPLSKKNNKKEFLLDAQVAVKEDDKKKTAFIIKFGLYEFNVMSFGLCNAPATFQ</sequence>
<protein>
    <submittedName>
        <fullName evidence="9">Uncharacterized protein</fullName>
    </submittedName>
</protein>
<dbReference type="STRING" id="1348612.A0A397IMS2"/>
<organism evidence="9 10">
    <name type="scientific">Diversispora epigaea</name>
    <dbReference type="NCBI Taxonomy" id="1348612"/>
    <lineage>
        <taxon>Eukaryota</taxon>
        <taxon>Fungi</taxon>
        <taxon>Fungi incertae sedis</taxon>
        <taxon>Mucoromycota</taxon>
        <taxon>Glomeromycotina</taxon>
        <taxon>Glomeromycetes</taxon>
        <taxon>Diversisporales</taxon>
        <taxon>Diversisporaceae</taxon>
        <taxon>Diversispora</taxon>
    </lineage>
</organism>
<keyword evidence="3" id="KW-0548">Nucleotidyltransferase</keyword>
<feature type="compositionally biased region" description="Polar residues" evidence="8">
    <location>
        <begin position="126"/>
        <end position="140"/>
    </location>
</feature>
<comment type="caution">
    <text evidence="9">The sequence shown here is derived from an EMBL/GenBank/DDBJ whole genome shotgun (WGS) entry which is preliminary data.</text>
</comment>
<dbReference type="PANTHER" id="PTHR24559">
    <property type="entry name" value="TRANSPOSON TY3-I GAG-POL POLYPROTEIN"/>
    <property type="match status" value="1"/>
</dbReference>
<evidence type="ECO:0000256" key="6">
    <source>
        <dbReference type="ARBA" id="ARBA00022801"/>
    </source>
</evidence>
<dbReference type="FunFam" id="3.10.10.10:FF:000007">
    <property type="entry name" value="Retrovirus-related Pol polyprotein from transposon 17.6-like Protein"/>
    <property type="match status" value="1"/>
</dbReference>
<dbReference type="InterPro" id="IPR043502">
    <property type="entry name" value="DNA/RNA_pol_sf"/>
</dbReference>
<keyword evidence="10" id="KW-1185">Reference proteome</keyword>
<evidence type="ECO:0000313" key="9">
    <source>
        <dbReference type="EMBL" id="RHZ77309.1"/>
    </source>
</evidence>
<keyword evidence="6" id="KW-0378">Hydrolase</keyword>
<keyword evidence="7" id="KW-0695">RNA-directed DNA polymerase</keyword>
<evidence type="ECO:0000313" key="10">
    <source>
        <dbReference type="Proteomes" id="UP000266861"/>
    </source>
</evidence>
<evidence type="ECO:0000256" key="3">
    <source>
        <dbReference type="ARBA" id="ARBA00022695"/>
    </source>
</evidence>
<evidence type="ECO:0000256" key="2">
    <source>
        <dbReference type="ARBA" id="ARBA00022679"/>
    </source>
</evidence>
<dbReference type="Proteomes" id="UP000266861">
    <property type="component" value="Unassembled WGS sequence"/>
</dbReference>
<dbReference type="SUPFAM" id="SSF56672">
    <property type="entry name" value="DNA/RNA polymerases"/>
    <property type="match status" value="1"/>
</dbReference>
<dbReference type="InterPro" id="IPR053134">
    <property type="entry name" value="RNA-dir_DNA_polymerase"/>
</dbReference>
<evidence type="ECO:0000256" key="5">
    <source>
        <dbReference type="ARBA" id="ARBA00022759"/>
    </source>
</evidence>
<reference evidence="9 10" key="1">
    <citation type="submission" date="2018-08" db="EMBL/GenBank/DDBJ databases">
        <title>Genome and evolution of the arbuscular mycorrhizal fungus Diversispora epigaea (formerly Glomus versiforme) and its bacterial endosymbionts.</title>
        <authorList>
            <person name="Sun X."/>
            <person name="Fei Z."/>
            <person name="Harrison M."/>
        </authorList>
    </citation>
    <scope>NUCLEOTIDE SEQUENCE [LARGE SCALE GENOMIC DNA]</scope>
    <source>
        <strain evidence="9 10">IT104</strain>
    </source>
</reference>
<dbReference type="EMBL" id="PQFF01000172">
    <property type="protein sequence ID" value="RHZ77309.1"/>
    <property type="molecule type" value="Genomic_DNA"/>
</dbReference>
<dbReference type="GO" id="GO:0003964">
    <property type="term" value="F:RNA-directed DNA polymerase activity"/>
    <property type="evidence" value="ECO:0007669"/>
    <property type="project" value="UniProtKB-KW"/>
</dbReference>